<sequence>MTTYYTVDRLGECRTGLEFTYQMLGIQISGTSEIFNVPVSRHGLRYVPMDVRNNNAMIEGIFEMVRAQHFPEKPTRFCCMFACESLEALNRCEQAMQQTSIRNIYSVEYAGAVHRGDMSLLASDGSLYEVQSRAMAYWMGETKDLYPDYVPRWEILIPLPVQLGELLL</sequence>
<name>A0AAQ0JAD9_ENTAS</name>
<gene>
    <name evidence="1" type="ORF">KZX48_11545</name>
</gene>
<dbReference type="Gene3D" id="3.20.170.10">
    <property type="entry name" value="ADP-ribosylation domain"/>
    <property type="match status" value="1"/>
</dbReference>
<dbReference type="Pfam" id="PF10386">
    <property type="entry name" value="DUF2441"/>
    <property type="match status" value="1"/>
</dbReference>
<dbReference type="InterPro" id="IPR018840">
    <property type="entry name" value="DUF2441"/>
</dbReference>
<evidence type="ECO:0000313" key="2">
    <source>
        <dbReference type="Proteomes" id="UP000826990"/>
    </source>
</evidence>
<dbReference type="SUPFAM" id="SSF56399">
    <property type="entry name" value="ADP-ribosylation"/>
    <property type="match status" value="1"/>
</dbReference>
<accession>A0AAQ0JAD9</accession>
<dbReference type="RefSeq" id="WP_181573907.1">
    <property type="nucleotide sequence ID" value="NZ_CABMNW010000001.1"/>
</dbReference>
<proteinExistence type="predicted"/>
<evidence type="ECO:0000313" key="1">
    <source>
        <dbReference type="EMBL" id="QYD28967.1"/>
    </source>
</evidence>
<dbReference type="EMBL" id="CP080107">
    <property type="protein sequence ID" value="QYD28967.1"/>
    <property type="molecule type" value="Genomic_DNA"/>
</dbReference>
<protein>
    <submittedName>
        <fullName evidence="1">DUF2441 domain-containing protein</fullName>
    </submittedName>
</protein>
<dbReference type="Proteomes" id="UP000826990">
    <property type="component" value="Chromosome"/>
</dbReference>
<dbReference type="AlphaFoldDB" id="A0AAQ0JAD9"/>
<organism evidence="1 2">
    <name type="scientific">Enterobacter asburiae</name>
    <dbReference type="NCBI Taxonomy" id="61645"/>
    <lineage>
        <taxon>Bacteria</taxon>
        <taxon>Pseudomonadati</taxon>
        <taxon>Pseudomonadota</taxon>
        <taxon>Gammaproteobacteria</taxon>
        <taxon>Enterobacterales</taxon>
        <taxon>Enterobacteriaceae</taxon>
        <taxon>Enterobacter</taxon>
        <taxon>Enterobacter cloacae complex</taxon>
    </lineage>
</organism>
<reference evidence="1" key="1">
    <citation type="submission" date="2021-07" db="EMBL/GenBank/DDBJ databases">
        <title>Characterization of Emerging Pathogens Carrying KPC-2 Gene in IncP-6 Plasmids Isolated from Urban Sewage in Argentina.</title>
        <authorList>
            <person name="Ghiglione B."/>
            <person name="Haim M.S."/>
            <person name="Dropa M."/>
        </authorList>
    </citation>
    <scope>NUCLEOTIDE SEQUENCE</scope>
    <source>
        <strain evidence="1">WW-19C</strain>
    </source>
</reference>